<evidence type="ECO:0000256" key="3">
    <source>
        <dbReference type="ARBA" id="ARBA00022692"/>
    </source>
</evidence>
<evidence type="ECO:0000256" key="6">
    <source>
        <dbReference type="ARBA" id="ARBA00023315"/>
    </source>
</evidence>
<comment type="subcellular location">
    <subcellularLocation>
        <location evidence="1">Membrane</location>
        <topology evidence="1">Multi-pass membrane protein</topology>
    </subcellularLocation>
</comment>
<evidence type="ECO:0000256" key="5">
    <source>
        <dbReference type="ARBA" id="ARBA00023136"/>
    </source>
</evidence>
<feature type="transmembrane region" description="Helical" evidence="7">
    <location>
        <begin position="48"/>
        <end position="72"/>
    </location>
</feature>
<gene>
    <name evidence="8" type="ORF">OBBRIDRAFT_883576</name>
</gene>
<dbReference type="OrthoDB" id="286734at2759"/>
<dbReference type="Proteomes" id="UP000250043">
    <property type="component" value="Unassembled WGS sequence"/>
</dbReference>
<feature type="transmembrane region" description="Helical" evidence="7">
    <location>
        <begin position="421"/>
        <end position="438"/>
    </location>
</feature>
<dbReference type="GO" id="GO:0047184">
    <property type="term" value="F:1-acylglycerophosphocholine O-acyltransferase activity"/>
    <property type="evidence" value="ECO:0007669"/>
    <property type="project" value="TreeGrafter"/>
</dbReference>
<evidence type="ECO:0000256" key="7">
    <source>
        <dbReference type="SAM" id="Phobius"/>
    </source>
</evidence>
<feature type="transmembrane region" description="Helical" evidence="7">
    <location>
        <begin position="365"/>
        <end position="384"/>
    </location>
</feature>
<feature type="transmembrane region" description="Helical" evidence="7">
    <location>
        <begin position="458"/>
        <end position="479"/>
    </location>
</feature>
<feature type="transmembrane region" description="Helical" evidence="7">
    <location>
        <begin position="92"/>
        <end position="112"/>
    </location>
</feature>
<dbReference type="Pfam" id="PF03062">
    <property type="entry name" value="MBOAT"/>
    <property type="match status" value="1"/>
</dbReference>
<dbReference type="PANTHER" id="PTHR13906:SF4">
    <property type="entry name" value="LYSOPHOSPHOLIPID ACYLTRANSFERASE 6"/>
    <property type="match status" value="1"/>
</dbReference>
<name>A0A8E2J6R3_9APHY</name>
<dbReference type="InterPro" id="IPR004299">
    <property type="entry name" value="MBOAT_fam"/>
</dbReference>
<dbReference type="InterPro" id="IPR049941">
    <property type="entry name" value="LPLAT_7/PORCN-like"/>
</dbReference>
<dbReference type="GO" id="GO:0016020">
    <property type="term" value="C:membrane"/>
    <property type="evidence" value="ECO:0007669"/>
    <property type="project" value="UniProtKB-SubCell"/>
</dbReference>
<evidence type="ECO:0000313" key="9">
    <source>
        <dbReference type="Proteomes" id="UP000250043"/>
    </source>
</evidence>
<feature type="transmembrane region" description="Helical" evidence="7">
    <location>
        <begin position="18"/>
        <end position="36"/>
    </location>
</feature>
<dbReference type="GO" id="GO:0030258">
    <property type="term" value="P:lipid modification"/>
    <property type="evidence" value="ECO:0007669"/>
    <property type="project" value="TreeGrafter"/>
</dbReference>
<reference evidence="8 9" key="1">
    <citation type="submission" date="2016-07" db="EMBL/GenBank/DDBJ databases">
        <title>Draft genome of the white-rot fungus Obba rivulosa 3A-2.</title>
        <authorList>
            <consortium name="DOE Joint Genome Institute"/>
            <person name="Miettinen O."/>
            <person name="Riley R."/>
            <person name="Acob R."/>
            <person name="Barry K."/>
            <person name="Cullen D."/>
            <person name="De Vries R."/>
            <person name="Hainaut M."/>
            <person name="Hatakka A."/>
            <person name="Henrissat B."/>
            <person name="Hilden K."/>
            <person name="Kuo R."/>
            <person name="Labutti K."/>
            <person name="Lipzen A."/>
            <person name="Makela M.R."/>
            <person name="Sandor L."/>
            <person name="Spatafora J.W."/>
            <person name="Grigoriev I.V."/>
            <person name="Hibbett D.S."/>
        </authorList>
    </citation>
    <scope>NUCLEOTIDE SEQUENCE [LARGE SCALE GENOMIC DNA]</scope>
    <source>
        <strain evidence="8 9">3A-2</strain>
    </source>
</reference>
<keyword evidence="5 7" id="KW-0472">Membrane</keyword>
<sequence>MDALFIPLAEAVGASVDQIKLITCLLVAYPLGSVFIRIPSSQPNLRHLFNLSITLIYLIPILNLWFGFLQLLADVIATYYIAKNARGPNMPWIVFAVAMGHLTVNHVIRAIYNLSYETFEITGPQMVLVMKLTTFAWNVWDGRRPVDDLDKWQLEKRVAAYPSLIAFLGYAFYFPGVLVGPSLEFADYMSLVEATQFKALEQTNGDANGKRRRIPKGRKRVAYVKMVKGLVYLGLFVTCIGSFNYGVAIQDWFAEKNFWYRIIYFQICGFFERSKYYAIWTLTEGASILTGLGFTGIGPSGETRWDGAANVNVPLIEFAPNFKVLLDSWNIKTNVWLRECVYKRVTPKGKKPGFRSSLITFGTSAFWHGIAGGYYLAFFFAAFIQTAGRLCRGYLRPLFLPASYVTSRGSPPPPQTPLKRAYDIAGIFCCILLVNYVAEPFILLTVSDSLHGWRNLNWYGQWMIGIALAFFYGGGTKVLKKFQAKRAKEAGVGEKVRVREQGAGQGAPVLPPLDDAAKELEKAEFLSALQKQRQN</sequence>
<protein>
    <submittedName>
        <fullName evidence="8">MBOAT-domain-containing protein</fullName>
    </submittedName>
</protein>
<feature type="transmembrane region" description="Helical" evidence="7">
    <location>
        <begin position="160"/>
        <end position="180"/>
    </location>
</feature>
<keyword evidence="9" id="KW-1185">Reference proteome</keyword>
<keyword evidence="2" id="KW-0808">Transferase</keyword>
<evidence type="ECO:0000256" key="2">
    <source>
        <dbReference type="ARBA" id="ARBA00022679"/>
    </source>
</evidence>
<evidence type="ECO:0000256" key="1">
    <source>
        <dbReference type="ARBA" id="ARBA00004141"/>
    </source>
</evidence>
<dbReference type="PANTHER" id="PTHR13906">
    <property type="entry name" value="PORCUPINE"/>
    <property type="match status" value="1"/>
</dbReference>
<evidence type="ECO:0000313" key="8">
    <source>
        <dbReference type="EMBL" id="OCH95961.1"/>
    </source>
</evidence>
<proteinExistence type="predicted"/>
<organism evidence="8 9">
    <name type="scientific">Obba rivulosa</name>
    <dbReference type="NCBI Taxonomy" id="1052685"/>
    <lineage>
        <taxon>Eukaryota</taxon>
        <taxon>Fungi</taxon>
        <taxon>Dikarya</taxon>
        <taxon>Basidiomycota</taxon>
        <taxon>Agaricomycotina</taxon>
        <taxon>Agaricomycetes</taxon>
        <taxon>Polyporales</taxon>
        <taxon>Gelatoporiaceae</taxon>
        <taxon>Obba</taxon>
    </lineage>
</organism>
<dbReference type="GO" id="GO:0046474">
    <property type="term" value="P:glycerophospholipid biosynthetic process"/>
    <property type="evidence" value="ECO:0007669"/>
    <property type="project" value="TreeGrafter"/>
</dbReference>
<evidence type="ECO:0000256" key="4">
    <source>
        <dbReference type="ARBA" id="ARBA00022989"/>
    </source>
</evidence>
<dbReference type="GO" id="GO:0005783">
    <property type="term" value="C:endoplasmic reticulum"/>
    <property type="evidence" value="ECO:0007669"/>
    <property type="project" value="TreeGrafter"/>
</dbReference>
<feature type="transmembrane region" description="Helical" evidence="7">
    <location>
        <begin position="221"/>
        <end position="243"/>
    </location>
</feature>
<dbReference type="EMBL" id="KV722333">
    <property type="protein sequence ID" value="OCH95961.1"/>
    <property type="molecule type" value="Genomic_DNA"/>
</dbReference>
<accession>A0A8E2J6R3</accession>
<dbReference type="AlphaFoldDB" id="A0A8E2J6R3"/>
<dbReference type="GO" id="GO:0003841">
    <property type="term" value="F:1-acylglycerol-3-phosphate O-acyltransferase activity"/>
    <property type="evidence" value="ECO:0007669"/>
    <property type="project" value="TreeGrafter"/>
</dbReference>
<keyword evidence="4 7" id="KW-1133">Transmembrane helix</keyword>
<keyword evidence="6" id="KW-0012">Acyltransferase</keyword>
<keyword evidence="3 7" id="KW-0812">Transmembrane</keyword>